<proteinExistence type="predicted"/>
<dbReference type="GO" id="GO:0006811">
    <property type="term" value="P:monoatomic ion transport"/>
    <property type="evidence" value="ECO:0007669"/>
    <property type="project" value="UniProtKB-KW"/>
</dbReference>
<evidence type="ECO:0000256" key="6">
    <source>
        <dbReference type="SAM" id="Phobius"/>
    </source>
</evidence>
<evidence type="ECO:0000256" key="2">
    <source>
        <dbReference type="ARBA" id="ARBA00022692"/>
    </source>
</evidence>
<dbReference type="GO" id="GO:0016020">
    <property type="term" value="C:membrane"/>
    <property type="evidence" value="ECO:0007669"/>
    <property type="project" value="UniProtKB-SubCell"/>
</dbReference>
<protein>
    <recommendedName>
        <fullName evidence="7">Ferric oxidoreductase domain-containing protein</fullName>
    </recommendedName>
</protein>
<evidence type="ECO:0000256" key="3">
    <source>
        <dbReference type="ARBA" id="ARBA00022989"/>
    </source>
</evidence>
<evidence type="ECO:0000313" key="9">
    <source>
        <dbReference type="Proteomes" id="UP000758603"/>
    </source>
</evidence>
<keyword evidence="4" id="KW-0406">Ion transport</keyword>
<dbReference type="AlphaFoldDB" id="A0A9P8RM09"/>
<keyword evidence="2 6" id="KW-0812">Transmembrane</keyword>
<gene>
    <name evidence="8" type="ORF">BKA67DRAFT_662930</name>
</gene>
<reference evidence="8" key="1">
    <citation type="journal article" date="2021" name="Nat. Commun.">
        <title>Genetic determinants of endophytism in the Arabidopsis root mycobiome.</title>
        <authorList>
            <person name="Mesny F."/>
            <person name="Miyauchi S."/>
            <person name="Thiergart T."/>
            <person name="Pickel B."/>
            <person name="Atanasova L."/>
            <person name="Karlsson M."/>
            <person name="Huettel B."/>
            <person name="Barry K.W."/>
            <person name="Haridas S."/>
            <person name="Chen C."/>
            <person name="Bauer D."/>
            <person name="Andreopoulos W."/>
            <person name="Pangilinan J."/>
            <person name="LaButti K."/>
            <person name="Riley R."/>
            <person name="Lipzen A."/>
            <person name="Clum A."/>
            <person name="Drula E."/>
            <person name="Henrissat B."/>
            <person name="Kohler A."/>
            <person name="Grigoriev I.V."/>
            <person name="Martin F.M."/>
            <person name="Hacquard S."/>
        </authorList>
    </citation>
    <scope>NUCLEOTIDE SEQUENCE</scope>
    <source>
        <strain evidence="8">MPI-SDFR-AT-0073</strain>
    </source>
</reference>
<sequence length="254" mass="28689">MASSESLRCVPLSACSHFFTPGVRPADEASQLGAATGWVYQFMKLLPEDQHTRRLLLDQYGLYAQLSALILFFLAVMLRLALQSLGRMVPRRALSDAESMPRSPGIPKHYFHRSRLSARLCRLQWWMDENIKCFGTSIGQRDELVLSVLWTGWLLFLCLHRTGSDYHHLARRFGIIGVSQFPIQYLLATKRFNPIALALGASHERISRWHRALGWTSSSFLAAHGLLYMNFYIQVGGLGAALFRPVPVLGMLAL</sequence>
<feature type="transmembrane region" description="Helical" evidence="6">
    <location>
        <begin position="62"/>
        <end position="82"/>
    </location>
</feature>
<feature type="domain" description="Ferric oxidoreductase" evidence="7">
    <location>
        <begin position="173"/>
        <end position="253"/>
    </location>
</feature>
<evidence type="ECO:0000256" key="4">
    <source>
        <dbReference type="ARBA" id="ARBA00023065"/>
    </source>
</evidence>
<organism evidence="8 9">
    <name type="scientific">Truncatella angustata</name>
    <dbReference type="NCBI Taxonomy" id="152316"/>
    <lineage>
        <taxon>Eukaryota</taxon>
        <taxon>Fungi</taxon>
        <taxon>Dikarya</taxon>
        <taxon>Ascomycota</taxon>
        <taxon>Pezizomycotina</taxon>
        <taxon>Sordariomycetes</taxon>
        <taxon>Xylariomycetidae</taxon>
        <taxon>Amphisphaeriales</taxon>
        <taxon>Sporocadaceae</taxon>
        <taxon>Truncatella</taxon>
    </lineage>
</organism>
<accession>A0A9P8RM09</accession>
<evidence type="ECO:0000313" key="8">
    <source>
        <dbReference type="EMBL" id="KAH6646516.1"/>
    </source>
</evidence>
<keyword evidence="9" id="KW-1185">Reference proteome</keyword>
<keyword evidence="5 6" id="KW-0472">Membrane</keyword>
<dbReference type="EMBL" id="JAGPXC010000009">
    <property type="protein sequence ID" value="KAH6646516.1"/>
    <property type="molecule type" value="Genomic_DNA"/>
</dbReference>
<evidence type="ECO:0000256" key="1">
    <source>
        <dbReference type="ARBA" id="ARBA00004141"/>
    </source>
</evidence>
<keyword evidence="3 6" id="KW-1133">Transmembrane helix</keyword>
<dbReference type="Proteomes" id="UP000758603">
    <property type="component" value="Unassembled WGS sequence"/>
</dbReference>
<dbReference type="InterPro" id="IPR013130">
    <property type="entry name" value="Fe3_Rdtase_TM_dom"/>
</dbReference>
<comment type="caution">
    <text evidence="8">The sequence shown here is derived from an EMBL/GenBank/DDBJ whole genome shotgun (WGS) entry which is preliminary data.</text>
</comment>
<evidence type="ECO:0000256" key="5">
    <source>
        <dbReference type="ARBA" id="ARBA00023136"/>
    </source>
</evidence>
<dbReference type="RefSeq" id="XP_045953030.1">
    <property type="nucleotide sequence ID" value="XM_046108095.1"/>
</dbReference>
<name>A0A9P8RM09_9PEZI</name>
<dbReference type="GO" id="GO:0016491">
    <property type="term" value="F:oxidoreductase activity"/>
    <property type="evidence" value="ECO:0007669"/>
    <property type="project" value="UniProtKB-ARBA"/>
</dbReference>
<evidence type="ECO:0000259" key="7">
    <source>
        <dbReference type="Pfam" id="PF01794"/>
    </source>
</evidence>
<dbReference type="Pfam" id="PF01794">
    <property type="entry name" value="Ferric_reduct"/>
    <property type="match status" value="1"/>
</dbReference>
<keyword evidence="4" id="KW-0813">Transport</keyword>
<dbReference type="OrthoDB" id="10006946at2759"/>
<feature type="non-terminal residue" evidence="8">
    <location>
        <position position="1"/>
    </location>
</feature>
<comment type="subcellular location">
    <subcellularLocation>
        <location evidence="1">Membrane</location>
        <topology evidence="1">Multi-pass membrane protein</topology>
    </subcellularLocation>
</comment>
<dbReference type="GeneID" id="70136986"/>